<dbReference type="Proteomes" id="UP000015102">
    <property type="component" value="Unassembled WGS sequence"/>
</dbReference>
<evidence type="ECO:0000313" key="1">
    <source>
        <dbReference type="EnsemblMetazoa" id="MESCA000291-PA"/>
    </source>
</evidence>
<proteinExistence type="predicted"/>
<reference evidence="1" key="2">
    <citation type="submission" date="2015-06" db="UniProtKB">
        <authorList>
            <consortium name="EnsemblMetazoa"/>
        </authorList>
    </citation>
    <scope>IDENTIFICATION</scope>
</reference>
<reference evidence="2" key="1">
    <citation type="submission" date="2013-02" db="EMBL/GenBank/DDBJ databases">
        <authorList>
            <person name="Hughes D."/>
        </authorList>
    </citation>
    <scope>NUCLEOTIDE SEQUENCE</scope>
    <source>
        <strain>Durham</strain>
        <strain evidence="2">NC isolate 2 -- Noor lab</strain>
    </source>
</reference>
<keyword evidence="2" id="KW-1185">Reference proteome</keyword>
<sequence>MIFSIFARIFALF</sequence>
<dbReference type="HOGENOM" id="CLU_3436024_0_0_1"/>
<dbReference type="EMBL" id="CAQQ02074587">
    <property type="status" value="NOT_ANNOTATED_CDS"/>
    <property type="molecule type" value="Genomic_DNA"/>
</dbReference>
<organism evidence="1 2">
    <name type="scientific">Megaselia scalaris</name>
    <name type="common">Humpbacked fly</name>
    <name type="synonym">Phora scalaris</name>
    <dbReference type="NCBI Taxonomy" id="36166"/>
    <lineage>
        <taxon>Eukaryota</taxon>
        <taxon>Metazoa</taxon>
        <taxon>Ecdysozoa</taxon>
        <taxon>Arthropoda</taxon>
        <taxon>Hexapoda</taxon>
        <taxon>Insecta</taxon>
        <taxon>Pterygota</taxon>
        <taxon>Neoptera</taxon>
        <taxon>Endopterygota</taxon>
        <taxon>Diptera</taxon>
        <taxon>Brachycera</taxon>
        <taxon>Muscomorpha</taxon>
        <taxon>Platypezoidea</taxon>
        <taxon>Phoridae</taxon>
        <taxon>Megaseliini</taxon>
        <taxon>Megaselia</taxon>
    </lineage>
</organism>
<dbReference type="EnsemblMetazoa" id="MESCA000291-RA">
    <property type="protein sequence ID" value="MESCA000291-PA"/>
    <property type="gene ID" value="MESCA000291"/>
</dbReference>
<accession>T1GAN2</accession>
<protein>
    <submittedName>
        <fullName evidence="1">Uncharacterized protein</fullName>
    </submittedName>
</protein>
<evidence type="ECO:0000313" key="2">
    <source>
        <dbReference type="Proteomes" id="UP000015102"/>
    </source>
</evidence>
<name>T1GAN2_MEGSC</name>